<name>A0ABW1T261_9ACTN</name>
<proteinExistence type="predicted"/>
<keyword evidence="1 4" id="KW-0489">Methyltransferase</keyword>
<dbReference type="GO" id="GO:0008168">
    <property type="term" value="F:methyltransferase activity"/>
    <property type="evidence" value="ECO:0007669"/>
    <property type="project" value="UniProtKB-KW"/>
</dbReference>
<dbReference type="RefSeq" id="WP_386766562.1">
    <property type="nucleotide sequence ID" value="NZ_JBHSTI010000008.1"/>
</dbReference>
<sequence length="253" mass="28112">MSSEDDELRRLRADWETLGAADPLWAVYVKDGVRGDRWDVTEFLATGSREIAESWSQHARATGLEPSPDAVVLDFGCGVGRLSSALAARTRHVVGVDISEPMLRRSRDVVPEDVVARFSPVLSSSPVLPLRDATVDLVYTSLVLQHMPAELAIGYVGEFLRVLRPGGTALVQVADQPDTSIKGRAFRFLPPGLYGWLQRRVLGYPAPMRMQQLTLEQVEQVVSASGGQVLDHWDDPSYGGHWHYRRILIRRDA</sequence>
<dbReference type="PANTHER" id="PTHR43861">
    <property type="entry name" value="TRANS-ACONITATE 2-METHYLTRANSFERASE-RELATED"/>
    <property type="match status" value="1"/>
</dbReference>
<dbReference type="PANTHER" id="PTHR43861:SF1">
    <property type="entry name" value="TRANS-ACONITATE 2-METHYLTRANSFERASE"/>
    <property type="match status" value="1"/>
</dbReference>
<evidence type="ECO:0000256" key="2">
    <source>
        <dbReference type="ARBA" id="ARBA00022679"/>
    </source>
</evidence>
<dbReference type="EC" id="2.1.1.-" evidence="4"/>
<evidence type="ECO:0000313" key="5">
    <source>
        <dbReference type="Proteomes" id="UP001596138"/>
    </source>
</evidence>
<dbReference type="CDD" id="cd02440">
    <property type="entry name" value="AdoMet_MTases"/>
    <property type="match status" value="1"/>
</dbReference>
<evidence type="ECO:0000259" key="3">
    <source>
        <dbReference type="Pfam" id="PF13649"/>
    </source>
</evidence>
<comment type="caution">
    <text evidence="4">The sequence shown here is derived from an EMBL/GenBank/DDBJ whole genome shotgun (WGS) entry which is preliminary data.</text>
</comment>
<evidence type="ECO:0000313" key="4">
    <source>
        <dbReference type="EMBL" id="MFC6238389.1"/>
    </source>
</evidence>
<dbReference type="SUPFAM" id="SSF53335">
    <property type="entry name" value="S-adenosyl-L-methionine-dependent methyltransferases"/>
    <property type="match status" value="1"/>
</dbReference>
<evidence type="ECO:0000256" key="1">
    <source>
        <dbReference type="ARBA" id="ARBA00022603"/>
    </source>
</evidence>
<gene>
    <name evidence="4" type="ORF">ACFQGU_10915</name>
</gene>
<organism evidence="4 5">
    <name type="scientific">Longivirga aurantiaca</name>
    <dbReference type="NCBI Taxonomy" id="1837743"/>
    <lineage>
        <taxon>Bacteria</taxon>
        <taxon>Bacillati</taxon>
        <taxon>Actinomycetota</taxon>
        <taxon>Actinomycetes</taxon>
        <taxon>Sporichthyales</taxon>
        <taxon>Sporichthyaceae</taxon>
        <taxon>Longivirga</taxon>
    </lineage>
</organism>
<protein>
    <submittedName>
        <fullName evidence="4">Class I SAM-dependent methyltransferase</fullName>
        <ecNumber evidence="4">2.1.1.-</ecNumber>
    </submittedName>
</protein>
<feature type="domain" description="Methyltransferase" evidence="3">
    <location>
        <begin position="72"/>
        <end position="167"/>
    </location>
</feature>
<dbReference type="Pfam" id="PF13649">
    <property type="entry name" value="Methyltransf_25"/>
    <property type="match status" value="1"/>
</dbReference>
<dbReference type="EMBL" id="JBHSTI010000008">
    <property type="protein sequence ID" value="MFC6238389.1"/>
    <property type="molecule type" value="Genomic_DNA"/>
</dbReference>
<dbReference type="InterPro" id="IPR041698">
    <property type="entry name" value="Methyltransf_25"/>
</dbReference>
<dbReference type="Proteomes" id="UP001596138">
    <property type="component" value="Unassembled WGS sequence"/>
</dbReference>
<dbReference type="Gene3D" id="3.40.50.150">
    <property type="entry name" value="Vaccinia Virus protein VP39"/>
    <property type="match status" value="1"/>
</dbReference>
<accession>A0ABW1T261</accession>
<dbReference type="InterPro" id="IPR029063">
    <property type="entry name" value="SAM-dependent_MTases_sf"/>
</dbReference>
<reference evidence="5" key="1">
    <citation type="journal article" date="2019" name="Int. J. Syst. Evol. Microbiol.">
        <title>The Global Catalogue of Microorganisms (GCM) 10K type strain sequencing project: providing services to taxonomists for standard genome sequencing and annotation.</title>
        <authorList>
            <consortium name="The Broad Institute Genomics Platform"/>
            <consortium name="The Broad Institute Genome Sequencing Center for Infectious Disease"/>
            <person name="Wu L."/>
            <person name="Ma J."/>
        </authorList>
    </citation>
    <scope>NUCLEOTIDE SEQUENCE [LARGE SCALE GENOMIC DNA]</scope>
    <source>
        <strain evidence="5">CGMCC 4.7317</strain>
    </source>
</reference>
<dbReference type="GO" id="GO:0032259">
    <property type="term" value="P:methylation"/>
    <property type="evidence" value="ECO:0007669"/>
    <property type="project" value="UniProtKB-KW"/>
</dbReference>
<keyword evidence="5" id="KW-1185">Reference proteome</keyword>
<keyword evidence="2 4" id="KW-0808">Transferase</keyword>